<name>M2WN02_DOTSN</name>
<comment type="similarity">
    <text evidence="1">Belongs to the NADH:flavin oxidoreductase/NADH oxidase family.</text>
</comment>
<evidence type="ECO:0000256" key="1">
    <source>
        <dbReference type="ARBA" id="ARBA00005979"/>
    </source>
</evidence>
<keyword evidence="2" id="KW-0285">Flavoprotein</keyword>
<dbReference type="PANTHER" id="PTHR43656:SF2">
    <property type="entry name" value="BINDING OXIDOREDUCTASE, PUTATIVE (AFU_ORTHOLOGUE AFUA_2G08260)-RELATED"/>
    <property type="match status" value="1"/>
</dbReference>
<proteinExistence type="inferred from homology"/>
<dbReference type="EMBL" id="KB446540">
    <property type="protein sequence ID" value="EME43373.1"/>
    <property type="molecule type" value="Genomic_DNA"/>
</dbReference>
<evidence type="ECO:0000259" key="5">
    <source>
        <dbReference type="Pfam" id="PF00724"/>
    </source>
</evidence>
<evidence type="ECO:0000256" key="3">
    <source>
        <dbReference type="ARBA" id="ARBA00022643"/>
    </source>
</evidence>
<sequence>MGDPGTKHSSTNSKSCKTAIELISQPLTLPCGLTLPNRLVKCPMQETLAEPPNFDPPVEKFQHLYEKWSDSQYGLLITGQVQVDIRYFSIAGDVCTHPGSTSGEVLQEWKEWATIAQAAGTPCIVQLAHPGRMSPVGAGNRSADMQPLCPSSVPVKLGDSWLDKLALDKVLGTPKAMTHEEIDEAVENFVRGAVVARAAGFSGCQIHGAHGFLVSQFLSPYTNRRTDEYGGSYEKRMTLLKRLVKEIRAQCPPPFCVAVKLNSADYMQGKEGLQQDEALEQVKWLIECGMVDFVELSGGNAEQKTSGLQSSFGKKTISEAPKMTESTRIREAFFTDFAEKVQALDSPIPIQLSGGFRSRTGMADAIDSGVCDLIGLGRAAVLEPELPRKTLLNIDVNDDTALAISHQIKGLWFTKFVPTKVIGGRLPIQFFYYNMRRLGSGMTSDPNATLPFVFFHNLWRGLKASIFGPLQRIMMAKAVSSGQP</sequence>
<dbReference type="GO" id="GO:0010181">
    <property type="term" value="F:FMN binding"/>
    <property type="evidence" value="ECO:0007669"/>
    <property type="project" value="InterPro"/>
</dbReference>
<dbReference type="InterPro" id="IPR001155">
    <property type="entry name" value="OxRdtase_FMN_N"/>
</dbReference>
<evidence type="ECO:0000313" key="7">
    <source>
        <dbReference type="Proteomes" id="UP000016933"/>
    </source>
</evidence>
<dbReference type="STRING" id="675120.M2WN02"/>
<feature type="domain" description="NADH:flavin oxidoreductase/NADH oxidase N-terminal" evidence="5">
    <location>
        <begin position="25"/>
        <end position="390"/>
    </location>
</feature>
<protein>
    <recommendedName>
        <fullName evidence="5">NADH:flavin oxidoreductase/NADH oxidase N-terminal domain-containing protein</fullName>
    </recommendedName>
</protein>
<evidence type="ECO:0000256" key="2">
    <source>
        <dbReference type="ARBA" id="ARBA00022630"/>
    </source>
</evidence>
<dbReference type="SUPFAM" id="SSF51395">
    <property type="entry name" value="FMN-linked oxidoreductases"/>
    <property type="match status" value="1"/>
</dbReference>
<dbReference type="InterPro" id="IPR051799">
    <property type="entry name" value="NADH_flavin_oxidoreductase"/>
</dbReference>
<dbReference type="HOGENOM" id="CLU_012153_6_2_1"/>
<dbReference type="eggNOG" id="KOG0134">
    <property type="taxonomic scope" value="Eukaryota"/>
</dbReference>
<dbReference type="InterPro" id="IPR013785">
    <property type="entry name" value="Aldolase_TIM"/>
</dbReference>
<organism evidence="6 7">
    <name type="scientific">Dothistroma septosporum (strain NZE10 / CBS 128990)</name>
    <name type="common">Red band needle blight fungus</name>
    <name type="synonym">Mycosphaerella pini</name>
    <dbReference type="NCBI Taxonomy" id="675120"/>
    <lineage>
        <taxon>Eukaryota</taxon>
        <taxon>Fungi</taxon>
        <taxon>Dikarya</taxon>
        <taxon>Ascomycota</taxon>
        <taxon>Pezizomycotina</taxon>
        <taxon>Dothideomycetes</taxon>
        <taxon>Dothideomycetidae</taxon>
        <taxon>Mycosphaerellales</taxon>
        <taxon>Mycosphaerellaceae</taxon>
        <taxon>Dothistroma</taxon>
    </lineage>
</organism>
<dbReference type="GO" id="GO:0016491">
    <property type="term" value="F:oxidoreductase activity"/>
    <property type="evidence" value="ECO:0007669"/>
    <property type="project" value="UniProtKB-KW"/>
</dbReference>
<dbReference type="OrthoDB" id="1663137at2759"/>
<accession>M2WN02</accession>
<keyword evidence="4" id="KW-0560">Oxidoreductase</keyword>
<dbReference type="AlphaFoldDB" id="M2WN02"/>
<gene>
    <name evidence="6" type="ORF">DOTSEDRAFT_72697</name>
</gene>
<keyword evidence="7" id="KW-1185">Reference proteome</keyword>
<evidence type="ECO:0000256" key="4">
    <source>
        <dbReference type="ARBA" id="ARBA00023002"/>
    </source>
</evidence>
<dbReference type="Pfam" id="PF00724">
    <property type="entry name" value="Oxidored_FMN"/>
    <property type="match status" value="1"/>
</dbReference>
<dbReference type="Gene3D" id="3.20.20.70">
    <property type="entry name" value="Aldolase class I"/>
    <property type="match status" value="1"/>
</dbReference>
<evidence type="ECO:0000313" key="6">
    <source>
        <dbReference type="EMBL" id="EME43373.1"/>
    </source>
</evidence>
<reference evidence="7" key="1">
    <citation type="journal article" date="2012" name="PLoS Genet.">
        <title>The genomes of the fungal plant pathogens Cladosporium fulvum and Dothistroma septosporum reveal adaptation to different hosts and lifestyles but also signatures of common ancestry.</title>
        <authorList>
            <person name="de Wit P.J.G.M."/>
            <person name="van der Burgt A."/>
            <person name="Oekmen B."/>
            <person name="Stergiopoulos I."/>
            <person name="Abd-Elsalam K.A."/>
            <person name="Aerts A.L."/>
            <person name="Bahkali A.H."/>
            <person name="Beenen H.G."/>
            <person name="Chettri P."/>
            <person name="Cox M.P."/>
            <person name="Datema E."/>
            <person name="de Vries R.P."/>
            <person name="Dhillon B."/>
            <person name="Ganley A.R."/>
            <person name="Griffiths S.A."/>
            <person name="Guo Y."/>
            <person name="Hamelin R.C."/>
            <person name="Henrissat B."/>
            <person name="Kabir M.S."/>
            <person name="Jashni M.K."/>
            <person name="Kema G."/>
            <person name="Klaubauf S."/>
            <person name="Lapidus A."/>
            <person name="Levasseur A."/>
            <person name="Lindquist E."/>
            <person name="Mehrabi R."/>
            <person name="Ohm R.A."/>
            <person name="Owen T.J."/>
            <person name="Salamov A."/>
            <person name="Schwelm A."/>
            <person name="Schijlen E."/>
            <person name="Sun H."/>
            <person name="van den Burg H.A."/>
            <person name="van Ham R.C.H.J."/>
            <person name="Zhang S."/>
            <person name="Goodwin S.B."/>
            <person name="Grigoriev I.V."/>
            <person name="Collemare J."/>
            <person name="Bradshaw R.E."/>
        </authorList>
    </citation>
    <scope>NUCLEOTIDE SEQUENCE [LARGE SCALE GENOMIC DNA]</scope>
    <source>
        <strain evidence="7">NZE10 / CBS 128990</strain>
    </source>
</reference>
<keyword evidence="3" id="KW-0288">FMN</keyword>
<dbReference type="PANTHER" id="PTHR43656">
    <property type="entry name" value="BINDING OXIDOREDUCTASE, PUTATIVE (AFU_ORTHOLOGUE AFUA_2G08260)-RELATED"/>
    <property type="match status" value="1"/>
</dbReference>
<dbReference type="OMA" id="NAMIFKE"/>
<reference evidence="6 7" key="2">
    <citation type="journal article" date="2012" name="PLoS Pathog.">
        <title>Diverse lifestyles and strategies of plant pathogenesis encoded in the genomes of eighteen Dothideomycetes fungi.</title>
        <authorList>
            <person name="Ohm R.A."/>
            <person name="Feau N."/>
            <person name="Henrissat B."/>
            <person name="Schoch C.L."/>
            <person name="Horwitz B.A."/>
            <person name="Barry K.W."/>
            <person name="Condon B.J."/>
            <person name="Copeland A.C."/>
            <person name="Dhillon B."/>
            <person name="Glaser F."/>
            <person name="Hesse C.N."/>
            <person name="Kosti I."/>
            <person name="LaButti K."/>
            <person name="Lindquist E.A."/>
            <person name="Lucas S."/>
            <person name="Salamov A.A."/>
            <person name="Bradshaw R.E."/>
            <person name="Ciuffetti L."/>
            <person name="Hamelin R.C."/>
            <person name="Kema G.H.J."/>
            <person name="Lawrence C."/>
            <person name="Scott J.A."/>
            <person name="Spatafora J.W."/>
            <person name="Turgeon B.G."/>
            <person name="de Wit P.J.G.M."/>
            <person name="Zhong S."/>
            <person name="Goodwin S.B."/>
            <person name="Grigoriev I.V."/>
        </authorList>
    </citation>
    <scope>NUCLEOTIDE SEQUENCE [LARGE SCALE GENOMIC DNA]</scope>
    <source>
        <strain evidence="7">NZE10 / CBS 128990</strain>
    </source>
</reference>
<dbReference type="Proteomes" id="UP000016933">
    <property type="component" value="Unassembled WGS sequence"/>
</dbReference>